<sequence>MKKAAKLDPKALVKEEIEYYYSLLQEEVTEYNCGSLCAPSNGGVPVCCQADNALPALYKAEYEMLSSRTDLWKEYVPATKQEKKEFEEYDLRKITFCECKGIEHCERENRSISCRTFPLEPYLDTRGILIGLVFMREFLTKCPLTAKAKDIRQAFIDSHFLFWEKLLFRLESEYEVYWDSSRAYRRWSKRTGKPLTILFPSHLKDKEYLKKYC</sequence>
<dbReference type="EMBL" id="RQET01000004">
    <property type="protein sequence ID" value="TGK12344.1"/>
    <property type="molecule type" value="Genomic_DNA"/>
</dbReference>
<dbReference type="RefSeq" id="WP_135767742.1">
    <property type="nucleotide sequence ID" value="NZ_RQET01000004.1"/>
</dbReference>
<reference evidence="1" key="1">
    <citation type="journal article" date="2019" name="PLoS Negl. Trop. Dis.">
        <title>Revisiting the worldwide diversity of Leptospira species in the environment.</title>
        <authorList>
            <person name="Vincent A.T."/>
            <person name="Schiettekatte O."/>
            <person name="Bourhy P."/>
            <person name="Veyrier F.J."/>
            <person name="Picardeau M."/>
        </authorList>
    </citation>
    <scope>NUCLEOTIDE SEQUENCE [LARGE SCALE GENOMIC DNA]</scope>
    <source>
        <strain evidence="1">SSW15</strain>
    </source>
</reference>
<dbReference type="OrthoDB" id="8438824at2"/>
<gene>
    <name evidence="1" type="ORF">EHO60_08815</name>
</gene>
<evidence type="ECO:0000313" key="2">
    <source>
        <dbReference type="Proteomes" id="UP000298458"/>
    </source>
</evidence>
<accession>A0A4R9GHV4</accession>
<comment type="caution">
    <text evidence="1">The sequence shown here is derived from an EMBL/GenBank/DDBJ whole genome shotgun (WGS) entry which is preliminary data.</text>
</comment>
<organism evidence="1 2">
    <name type="scientific">Leptospira fletcheri</name>
    <dbReference type="NCBI Taxonomy" id="2484981"/>
    <lineage>
        <taxon>Bacteria</taxon>
        <taxon>Pseudomonadati</taxon>
        <taxon>Spirochaetota</taxon>
        <taxon>Spirochaetia</taxon>
        <taxon>Leptospirales</taxon>
        <taxon>Leptospiraceae</taxon>
        <taxon>Leptospira</taxon>
    </lineage>
</organism>
<proteinExistence type="predicted"/>
<dbReference type="Proteomes" id="UP000298458">
    <property type="component" value="Unassembled WGS sequence"/>
</dbReference>
<evidence type="ECO:0000313" key="1">
    <source>
        <dbReference type="EMBL" id="TGK12344.1"/>
    </source>
</evidence>
<name>A0A4R9GHV4_9LEPT</name>
<keyword evidence="2" id="KW-1185">Reference proteome</keyword>
<dbReference type="AlphaFoldDB" id="A0A4R9GHV4"/>
<protein>
    <submittedName>
        <fullName evidence="1">Uncharacterized protein</fullName>
    </submittedName>
</protein>